<reference evidence="2 3" key="1">
    <citation type="submission" date="2019-09" db="EMBL/GenBank/DDBJ databases">
        <title>Isolation of a novel species in the genus Cupriavidus from patients with sepsis using whole genome sequencing.</title>
        <authorList>
            <person name="Kweon O.J."/>
            <person name="Lee M.-K."/>
        </authorList>
    </citation>
    <scope>NUCLEOTIDE SEQUENCE [LARGE SCALE GENOMIC DNA]</scope>
    <source>
        <strain evidence="2 3">MKL-01</strain>
    </source>
</reference>
<proteinExistence type="predicted"/>
<dbReference type="Pfam" id="PF09977">
    <property type="entry name" value="Tad_C"/>
    <property type="match status" value="1"/>
</dbReference>
<evidence type="ECO:0000313" key="3">
    <source>
        <dbReference type="Proteomes" id="UP000324324"/>
    </source>
</evidence>
<dbReference type="InterPro" id="IPR018705">
    <property type="entry name" value="DUF2134_membrane"/>
</dbReference>
<feature type="domain" description="DUF2134" evidence="1">
    <location>
        <begin position="61"/>
        <end position="172"/>
    </location>
</feature>
<sequence>MMMGRRSRTRSTRAQSRGAVSILMVVLLATIGMAALVSIDVGHVFYRQRQLQSVADMAALAAAQQLRRADTNAAMTERALAAAQASAGQNGFTGAARQDCGASPVGEDGMAVCAGVWDPNDAAAPADGRHFRGSFDPARLSPNAVRVVVSETVQILFGLPGGDGRRLRAEAIGNASPPVASFSVGSGLLNFESSRSALALLLGNTISLSAADWQGLVDTRVTLDQLRLEAGLGTVDELLNADLSLSRFYALVLRAANKESLLNAMLGGMPGIIDARALAAGLSVGRVLDLGVLAPAMSSAADVGLNVAELLMLAAQVANKGAAVDLAGAVPLLPGTQLALQIVEPPRMAVGPVRASSTDPMGWETTARTSQVDLGVRLNLGGEILGGSLISVNLPLRVQLGTAHSALTGMRCASARSDRRATLNTVTTAATVCLARDDLSQCATSDVVVTNLAGIKITASPKQQTIPGNGMTSTLAPGEQTSTASQGQLAALVESLARNLDVKLIVAPVGIPIVNLDLKLGGIVSALSSVIFGLLGPTLDGLLAALGIQLSNADLWVHDVDCDNTRLVY</sequence>
<evidence type="ECO:0000259" key="1">
    <source>
        <dbReference type="Pfam" id="PF09977"/>
    </source>
</evidence>
<dbReference type="AlphaFoldDB" id="A0A5M8B1K2"/>
<dbReference type="Proteomes" id="UP000324324">
    <property type="component" value="Unassembled WGS sequence"/>
</dbReference>
<comment type="caution">
    <text evidence="2">The sequence shown here is derived from an EMBL/GenBank/DDBJ whole genome shotgun (WGS) entry which is preliminary data.</text>
</comment>
<keyword evidence="3" id="KW-1185">Reference proteome</keyword>
<gene>
    <name evidence="2" type="ORF">F1599_05435</name>
</gene>
<dbReference type="RefSeq" id="WP_150082436.1">
    <property type="nucleotide sequence ID" value="NZ_VWRN01000017.1"/>
</dbReference>
<name>A0A5M8B1K2_9BURK</name>
<protein>
    <recommendedName>
        <fullName evidence="1">DUF2134 domain-containing protein</fullName>
    </recommendedName>
</protein>
<organism evidence="2 3">
    <name type="scientific">Cupriavidus cauae</name>
    <dbReference type="NCBI Taxonomy" id="2608999"/>
    <lineage>
        <taxon>Bacteria</taxon>
        <taxon>Pseudomonadati</taxon>
        <taxon>Pseudomonadota</taxon>
        <taxon>Betaproteobacteria</taxon>
        <taxon>Burkholderiales</taxon>
        <taxon>Burkholderiaceae</taxon>
        <taxon>Cupriavidus</taxon>
    </lineage>
</organism>
<dbReference type="EMBL" id="VWRN01000017">
    <property type="protein sequence ID" value="KAA6129698.1"/>
    <property type="molecule type" value="Genomic_DNA"/>
</dbReference>
<evidence type="ECO:0000313" key="2">
    <source>
        <dbReference type="EMBL" id="KAA6129698.1"/>
    </source>
</evidence>
<accession>A0A5M8B1K2</accession>